<dbReference type="SUPFAM" id="SSF81606">
    <property type="entry name" value="PP2C-like"/>
    <property type="match status" value="1"/>
</dbReference>
<dbReference type="InterPro" id="IPR036457">
    <property type="entry name" value="PPM-type-like_dom_sf"/>
</dbReference>
<proteinExistence type="predicted"/>
<dbReference type="NCBIfam" id="TIGR03373">
    <property type="entry name" value="VI_minor_4"/>
    <property type="match status" value="1"/>
</dbReference>
<dbReference type="InterPro" id="IPR017748">
    <property type="entry name" value="TagF"/>
</dbReference>
<evidence type="ECO:0000256" key="1">
    <source>
        <dbReference type="SAM" id="MobiDB-lite"/>
    </source>
</evidence>
<protein>
    <submittedName>
        <fullName evidence="2">Type VI secretion system-associated protein TagF</fullName>
    </submittedName>
</protein>
<evidence type="ECO:0000313" key="2">
    <source>
        <dbReference type="EMBL" id="RVV98297.1"/>
    </source>
</evidence>
<sequence length="497" mass="52198">MARGAPDPTQGTEATGYFGKIPTQGDFVQRNLSRGVVDRLDDWTRQCVRESQRHLGRGWLDAFLVAPVWRGLVARDRLGPDPLALVMMPSVDRIGRYFPLVLAVPLPDHRGPLTALPRQMAGWFDRAEALALSTLAPEFRRATLDSALETLSPQRWFQPALRTMPQDGARSLWWVGEDTAAMQGFDGLPAPETFHRVFLGGPPGSPPSSATSSAGSTAASKPTTQPQAGSSAGPAAVVHPEGAAPVRPPETRVLIDIDSAGAALKGTRSAMLTDAFAIGEDSQAMSVISGLGAHPGLTGAVETVREALAAIAGPFSMSDLISEAKGKLGRANAMLCARGQPSDTVFAASAATLLVQGNRHAVLWSGNVRCYLLRDGQMSRLTRDHVDPVLASVVTRAVGASRQLSLESALGEARPGDRFLLCSGGLAAALPEPDIARTLATAATSRQAATHLTQDALIAGASLDVAALAVILRSRTTEDGGLPHTPDNQAGQADEYS</sequence>
<gene>
    <name evidence="2" type="primary">tagF</name>
    <name evidence="2" type="ORF">EKE94_05035</name>
</gene>
<dbReference type="AlphaFoldDB" id="A0A438AI77"/>
<name>A0A438AI77_9RHOB</name>
<feature type="compositionally biased region" description="Low complexity" evidence="1">
    <location>
        <begin position="207"/>
        <end position="224"/>
    </location>
</feature>
<dbReference type="Gene3D" id="3.40.1730.10">
    <property type="entry name" value="pa0076 domain"/>
    <property type="match status" value="1"/>
</dbReference>
<evidence type="ECO:0000313" key="3">
    <source>
        <dbReference type="Proteomes" id="UP000285908"/>
    </source>
</evidence>
<feature type="region of interest" description="Disordered" evidence="1">
    <location>
        <begin position="193"/>
        <end position="246"/>
    </location>
</feature>
<accession>A0A438AI77</accession>
<feature type="region of interest" description="Disordered" evidence="1">
    <location>
        <begin position="477"/>
        <end position="497"/>
    </location>
</feature>
<comment type="caution">
    <text evidence="2">The sequence shown here is derived from an EMBL/GenBank/DDBJ whole genome shotgun (WGS) entry which is preliminary data.</text>
</comment>
<reference evidence="2 3" key="1">
    <citation type="submission" date="2018-11" db="EMBL/GenBank/DDBJ databases">
        <title>Mesobaculum littorinae gen. nov., sp. nov., isolated from Littorina scabra that represents a novel genus of the order Rhodobacteraceae.</title>
        <authorList>
            <person name="Li F."/>
        </authorList>
    </citation>
    <scope>NUCLEOTIDE SEQUENCE [LARGE SCALE GENOMIC DNA]</scope>
    <source>
        <strain evidence="2 3">M0103</strain>
    </source>
</reference>
<dbReference type="EMBL" id="RQXX01000002">
    <property type="protein sequence ID" value="RVV98297.1"/>
    <property type="molecule type" value="Genomic_DNA"/>
</dbReference>
<dbReference type="OrthoDB" id="9801841at2"/>
<dbReference type="RefSeq" id="WP_127905530.1">
    <property type="nucleotide sequence ID" value="NZ_RQXX01000002.1"/>
</dbReference>
<dbReference type="Gene3D" id="3.60.40.10">
    <property type="entry name" value="PPM-type phosphatase domain"/>
    <property type="match status" value="1"/>
</dbReference>
<keyword evidence="3" id="KW-1185">Reference proteome</keyword>
<dbReference type="InterPro" id="IPR038225">
    <property type="entry name" value="TagF_sf"/>
</dbReference>
<dbReference type="Pfam" id="PF09867">
    <property type="entry name" value="TagF_N"/>
    <property type="match status" value="1"/>
</dbReference>
<dbReference type="Proteomes" id="UP000285908">
    <property type="component" value="Unassembled WGS sequence"/>
</dbReference>
<organism evidence="2 3">
    <name type="scientific">Mesobaculum littorinae</name>
    <dbReference type="NCBI Taxonomy" id="2486419"/>
    <lineage>
        <taxon>Bacteria</taxon>
        <taxon>Pseudomonadati</taxon>
        <taxon>Pseudomonadota</taxon>
        <taxon>Alphaproteobacteria</taxon>
        <taxon>Rhodobacterales</taxon>
        <taxon>Roseobacteraceae</taxon>
        <taxon>Mesobaculum</taxon>
    </lineage>
</organism>